<dbReference type="Proteomes" id="UP000226192">
    <property type="component" value="Unassembled WGS sequence"/>
</dbReference>
<keyword evidence="3" id="KW-1185">Reference proteome</keyword>
<name>A0A2C5Y1G4_9HYPO</name>
<sequence length="607" mass="67796">MLHELQRPLKKSNTASGPKIGVEHHAGVPLGPNKKPRPNWQRVRVDSNIEDMTARAVEILFKMKSSSKKAVKNRSMEDLHTIAFEAAESVKEMTEIAVELASTIDSKSYLSPTRFTNFWKHLCDSRKINAEIIAHEAKQSVKNYIINPWVERSIMAARDVKITRDTNKALISATLAIDVARRIGNELLDKATKKDTIQEVMKEAETQPESQQVAIAIAETEVIYMKTKEQPAAALKREDNVLGIEIGLIEVPAYALVEGAVMAKREANLAATLNQEIADIEETPSTSQGQAEAEFVELRKQHLQELETIITEDVEARKNKQEHNLALDNARRGQAALAEQEARREAEQDRANNIGTMLLQAVPTAATPIMRAMAFARQVDRWVKKYRRHVREQPEAGASRSSSAIMQRAQRLEKQLGEALSQIKVAIPENMSEWAVSSSPKQVISRLKAMKKVGVEPTSYLNDLLEELQGINVPLEEPGEELEAGMKRAKSLKKPIKLILDKLDALEPPIFSPSQISPGRPLSAKLNAPRDYDEIMKEMEAIMTAPNGTHNPHFWILMDEAERAAGWDLEANTTFTMLDEVFEEVFRTFKLMDATTEKAGGNTPVAA</sequence>
<reference evidence="2 3" key="1">
    <citation type="submission" date="2017-06" db="EMBL/GenBank/DDBJ databases">
        <title>Ant-infecting Ophiocordyceps genomes reveal a high diversity of potential behavioral manipulation genes and a possible major role for enterotoxins.</title>
        <authorList>
            <person name="De Bekker C."/>
            <person name="Evans H.C."/>
            <person name="Brachmann A."/>
            <person name="Hughes D.P."/>
        </authorList>
    </citation>
    <scope>NUCLEOTIDE SEQUENCE [LARGE SCALE GENOMIC DNA]</scope>
    <source>
        <strain evidence="2 3">Map64</strain>
    </source>
</reference>
<dbReference type="AlphaFoldDB" id="A0A2C5Y1G4"/>
<dbReference type="OrthoDB" id="10438904at2759"/>
<evidence type="ECO:0000313" key="3">
    <source>
        <dbReference type="Proteomes" id="UP000226192"/>
    </source>
</evidence>
<proteinExistence type="predicted"/>
<dbReference type="EMBL" id="NJET01000102">
    <property type="protein sequence ID" value="PHH61493.1"/>
    <property type="molecule type" value="Genomic_DNA"/>
</dbReference>
<comment type="caution">
    <text evidence="2">The sequence shown here is derived from an EMBL/GenBank/DDBJ whole genome shotgun (WGS) entry which is preliminary data.</text>
</comment>
<evidence type="ECO:0000256" key="1">
    <source>
        <dbReference type="SAM" id="MobiDB-lite"/>
    </source>
</evidence>
<accession>A0A2C5Y1G4</accession>
<feature type="region of interest" description="Disordered" evidence="1">
    <location>
        <begin position="1"/>
        <end position="40"/>
    </location>
</feature>
<evidence type="ECO:0000313" key="2">
    <source>
        <dbReference type="EMBL" id="PHH61493.1"/>
    </source>
</evidence>
<gene>
    <name evidence="2" type="ORF">CDD81_340</name>
</gene>
<protein>
    <submittedName>
        <fullName evidence="2">Uncharacterized protein</fullName>
    </submittedName>
</protein>
<organism evidence="2 3">
    <name type="scientific">Ophiocordyceps australis</name>
    <dbReference type="NCBI Taxonomy" id="1399860"/>
    <lineage>
        <taxon>Eukaryota</taxon>
        <taxon>Fungi</taxon>
        <taxon>Dikarya</taxon>
        <taxon>Ascomycota</taxon>
        <taxon>Pezizomycotina</taxon>
        <taxon>Sordariomycetes</taxon>
        <taxon>Hypocreomycetidae</taxon>
        <taxon>Hypocreales</taxon>
        <taxon>Ophiocordycipitaceae</taxon>
        <taxon>Ophiocordyceps</taxon>
    </lineage>
</organism>